<dbReference type="Proteomes" id="UP001224775">
    <property type="component" value="Unassembled WGS sequence"/>
</dbReference>
<proteinExistence type="predicted"/>
<organism evidence="1 2">
    <name type="scientific">Skeletonema marinoi</name>
    <dbReference type="NCBI Taxonomy" id="267567"/>
    <lineage>
        <taxon>Eukaryota</taxon>
        <taxon>Sar</taxon>
        <taxon>Stramenopiles</taxon>
        <taxon>Ochrophyta</taxon>
        <taxon>Bacillariophyta</taxon>
        <taxon>Coscinodiscophyceae</taxon>
        <taxon>Thalassiosirophycidae</taxon>
        <taxon>Thalassiosirales</taxon>
        <taxon>Skeletonemataceae</taxon>
        <taxon>Skeletonema</taxon>
        <taxon>Skeletonema marinoi-dohrnii complex</taxon>
    </lineage>
</organism>
<evidence type="ECO:0000313" key="1">
    <source>
        <dbReference type="EMBL" id="KAK1746666.1"/>
    </source>
</evidence>
<dbReference type="EMBL" id="JATAAI010000004">
    <property type="protein sequence ID" value="KAK1746666.1"/>
    <property type="molecule type" value="Genomic_DNA"/>
</dbReference>
<accession>A0AAD9DGA8</accession>
<dbReference type="AlphaFoldDB" id="A0AAD9DGA8"/>
<protein>
    <submittedName>
        <fullName evidence="1">Uncharacterized protein</fullName>
    </submittedName>
</protein>
<comment type="caution">
    <text evidence="1">The sequence shown here is derived from an EMBL/GenBank/DDBJ whole genome shotgun (WGS) entry which is preliminary data.</text>
</comment>
<reference evidence="1" key="1">
    <citation type="submission" date="2023-06" db="EMBL/GenBank/DDBJ databases">
        <title>Survivors Of The Sea: Transcriptome response of Skeletonema marinoi to long-term dormancy.</title>
        <authorList>
            <person name="Pinder M.I.M."/>
            <person name="Kourtchenko O."/>
            <person name="Robertson E.K."/>
            <person name="Larsson T."/>
            <person name="Maumus F."/>
            <person name="Osuna-Cruz C.M."/>
            <person name="Vancaester E."/>
            <person name="Stenow R."/>
            <person name="Vandepoele K."/>
            <person name="Ploug H."/>
            <person name="Bruchert V."/>
            <person name="Godhe A."/>
            <person name="Topel M."/>
        </authorList>
    </citation>
    <scope>NUCLEOTIDE SEQUENCE</scope>
    <source>
        <strain evidence="1">R05AC</strain>
    </source>
</reference>
<name>A0AAD9DGA8_9STRA</name>
<evidence type="ECO:0000313" key="2">
    <source>
        <dbReference type="Proteomes" id="UP001224775"/>
    </source>
</evidence>
<keyword evidence="2" id="KW-1185">Reference proteome</keyword>
<gene>
    <name evidence="1" type="ORF">QTG54_003273</name>
</gene>
<sequence>MMSTRKRKAPGSSAIEPPRFISFNMVTRTVSISPPPSQAILSLPSSEDDQHIRGEPSFSSLPHELFCSVVSYLGPTSASLCALHQVNRNHHAKLTTIGNIMLQRAHLRFRTPLPPLSIHESSVSLFVRHARVSKVVHDACEILDSVLKKDFPVINPDDTADEGMKEPSYLDAIVEIDQDTVKPNEVNHALNTALCLLGAGKRHYFEDDPHRADAISESAATSALDWRVFSLCSRIGAKAYKYSKSRMCRRYDHEDYLFSAHYAAVSDEMELDDFSDEEDGEDDDISLDPSEIEIDQDVSLLEKASMVLQLVVLHDAHAAGKHISQVAGSSALNRILSGSK</sequence>